<dbReference type="InterPro" id="IPR001387">
    <property type="entry name" value="Cro/C1-type_HTH"/>
</dbReference>
<dbReference type="InterPro" id="IPR028082">
    <property type="entry name" value="Peripla_BP_I"/>
</dbReference>
<keyword evidence="2" id="KW-0238">DNA-binding</keyword>
<dbReference type="PANTHER" id="PTHR30146:SF154">
    <property type="entry name" value="TRANSCRIPTION REGULATOR, MEMBER OF GALR FAMILY"/>
    <property type="match status" value="1"/>
</dbReference>
<protein>
    <submittedName>
        <fullName evidence="6">LacI family transcriptional regulator</fullName>
    </submittedName>
</protein>
<reference evidence="6 7" key="1">
    <citation type="submission" date="2017-02" db="EMBL/GenBank/DDBJ databases">
        <authorList>
            <person name="Peterson S.W."/>
        </authorList>
    </citation>
    <scope>NUCLEOTIDE SEQUENCE [LARGE SCALE GENOMIC DNA]</scope>
    <source>
        <strain evidence="6">159469</strain>
    </source>
</reference>
<evidence type="ECO:0000256" key="1">
    <source>
        <dbReference type="ARBA" id="ARBA00023015"/>
    </source>
</evidence>
<dbReference type="GO" id="GO:0000976">
    <property type="term" value="F:transcription cis-regulatory region binding"/>
    <property type="evidence" value="ECO:0007669"/>
    <property type="project" value="TreeGrafter"/>
</dbReference>
<dbReference type="InterPro" id="IPR010982">
    <property type="entry name" value="Lambda_DNA-bd_dom_sf"/>
</dbReference>
<dbReference type="PROSITE" id="PS50943">
    <property type="entry name" value="HTH_CROC1"/>
    <property type="match status" value="1"/>
</dbReference>
<dbReference type="Gene3D" id="1.10.260.40">
    <property type="entry name" value="lambda repressor-like DNA-binding domains"/>
    <property type="match status" value="1"/>
</dbReference>
<evidence type="ECO:0000256" key="2">
    <source>
        <dbReference type="ARBA" id="ARBA00023125"/>
    </source>
</evidence>
<sequence length="335" mass="37834">MNKKITINDIAKLTGVSKSTISNFLNGKFEGMSKKTHDRIQDKIKELDYRPNRQARALKSSYSSLIGISVTDISILYTSRLLKGMMERLQNTKYHTIIMNSDLDKEYEQYNIEKLLDEKVDGIILQPLRAESTDYKSIDSSLPLVQVDRYLQPLMWPAIISDNAEQSRLLAEKIVEKGYQRIVILSPPMANSATRLKRYEGIKQAIQNTEVEIEVVLTDEVQGVFSSDQTIWGNIRDFCEDDKKTVIYAFNGGLLYGVIKILKEKNISVPNQVGVVGYDDGALGELISPGLTSIVQDPIKIGYEAAELLVKNIETKQQRAELLVVESKLKIRNSL</sequence>
<dbReference type="Pfam" id="PF13377">
    <property type="entry name" value="Peripla_BP_3"/>
    <property type="match status" value="1"/>
</dbReference>
<evidence type="ECO:0000256" key="3">
    <source>
        <dbReference type="ARBA" id="ARBA00023163"/>
    </source>
</evidence>
<evidence type="ECO:0000313" key="6">
    <source>
        <dbReference type="EMBL" id="OUK05188.1"/>
    </source>
</evidence>
<dbReference type="EMBL" id="MUIZ01000001">
    <property type="protein sequence ID" value="OUK05188.1"/>
    <property type="molecule type" value="Genomic_DNA"/>
</dbReference>
<dbReference type="SMART" id="SM00354">
    <property type="entry name" value="HTH_LACI"/>
    <property type="match status" value="1"/>
</dbReference>
<dbReference type="SUPFAM" id="SSF47413">
    <property type="entry name" value="lambda repressor-like DNA-binding domains"/>
    <property type="match status" value="1"/>
</dbReference>
<dbReference type="SUPFAM" id="SSF53822">
    <property type="entry name" value="Periplasmic binding protein-like I"/>
    <property type="match status" value="1"/>
</dbReference>
<dbReference type="InterPro" id="IPR046335">
    <property type="entry name" value="LacI/GalR-like_sensor"/>
</dbReference>
<keyword evidence="3" id="KW-0804">Transcription</keyword>
<comment type="caution">
    <text evidence="6">The sequence shown here is derived from an EMBL/GenBank/DDBJ whole genome shotgun (WGS) entry which is preliminary data.</text>
</comment>
<evidence type="ECO:0000313" key="7">
    <source>
        <dbReference type="Proteomes" id="UP000194606"/>
    </source>
</evidence>
<dbReference type="PROSITE" id="PS00356">
    <property type="entry name" value="HTH_LACI_1"/>
    <property type="match status" value="1"/>
</dbReference>
<name>A0A252CF75_9LACT</name>
<dbReference type="AlphaFoldDB" id="A0A252CF75"/>
<dbReference type="PANTHER" id="PTHR30146">
    <property type="entry name" value="LACI-RELATED TRANSCRIPTIONAL REPRESSOR"/>
    <property type="match status" value="1"/>
</dbReference>
<dbReference type="Proteomes" id="UP000194606">
    <property type="component" value="Unassembled WGS sequence"/>
</dbReference>
<gene>
    <name evidence="6" type="ORF">BZZ03_00260</name>
</gene>
<dbReference type="InterPro" id="IPR000843">
    <property type="entry name" value="HTH_LacI"/>
</dbReference>
<keyword evidence="1" id="KW-0805">Transcription regulation</keyword>
<accession>A0A252CF75</accession>
<dbReference type="Gene3D" id="3.40.50.2300">
    <property type="match status" value="2"/>
</dbReference>
<dbReference type="CDD" id="cd01392">
    <property type="entry name" value="HTH_LacI"/>
    <property type="match status" value="1"/>
</dbReference>
<proteinExistence type="predicted"/>
<evidence type="ECO:0000259" key="4">
    <source>
        <dbReference type="PROSITE" id="PS50932"/>
    </source>
</evidence>
<evidence type="ECO:0000259" key="5">
    <source>
        <dbReference type="PROSITE" id="PS50943"/>
    </source>
</evidence>
<dbReference type="Pfam" id="PF00356">
    <property type="entry name" value="LacI"/>
    <property type="match status" value="1"/>
</dbReference>
<organism evidence="6 7">
    <name type="scientific">Lactococcus petauri</name>
    <dbReference type="NCBI Taxonomy" id="1940789"/>
    <lineage>
        <taxon>Bacteria</taxon>
        <taxon>Bacillati</taxon>
        <taxon>Bacillota</taxon>
        <taxon>Bacilli</taxon>
        <taxon>Lactobacillales</taxon>
        <taxon>Streptococcaceae</taxon>
        <taxon>Lactococcus</taxon>
    </lineage>
</organism>
<dbReference type="RefSeq" id="WP_086581904.1">
    <property type="nucleotide sequence ID" value="NZ_MUIZ01000001.1"/>
</dbReference>
<feature type="domain" description="HTH lacI-type" evidence="4">
    <location>
        <begin position="5"/>
        <end position="60"/>
    </location>
</feature>
<dbReference type="GO" id="GO:0003700">
    <property type="term" value="F:DNA-binding transcription factor activity"/>
    <property type="evidence" value="ECO:0007669"/>
    <property type="project" value="TreeGrafter"/>
</dbReference>
<dbReference type="PROSITE" id="PS50932">
    <property type="entry name" value="HTH_LACI_2"/>
    <property type="match status" value="1"/>
</dbReference>
<feature type="domain" description="HTH cro/C1-type" evidence="5">
    <location>
        <begin position="3"/>
        <end position="28"/>
    </location>
</feature>